<evidence type="ECO:0000313" key="3">
    <source>
        <dbReference type="Proteomes" id="UP000005038"/>
    </source>
</evidence>
<evidence type="ECO:0000313" key="2">
    <source>
        <dbReference type="EMBL" id="GAB32441.1"/>
    </source>
</evidence>
<dbReference type="InterPro" id="IPR053710">
    <property type="entry name" value="Arylamine_NAT_domain_sf"/>
</dbReference>
<comment type="similarity">
    <text evidence="1">Belongs to the arylamine N-acetyltransferase family.</text>
</comment>
<dbReference type="AlphaFoldDB" id="H5TG33"/>
<evidence type="ECO:0000256" key="1">
    <source>
        <dbReference type="ARBA" id="ARBA00006547"/>
    </source>
</evidence>
<protein>
    <submittedName>
        <fullName evidence="2">Acetyltransferase</fullName>
    </submittedName>
</protein>
<dbReference type="GO" id="GO:0016407">
    <property type="term" value="F:acetyltransferase activity"/>
    <property type="evidence" value="ECO:0007669"/>
    <property type="project" value="InterPro"/>
</dbReference>
<feature type="non-terminal residue" evidence="2">
    <location>
        <position position="1"/>
    </location>
</feature>
<comment type="caution">
    <text evidence="2">The sequence shown here is derived from an EMBL/GenBank/DDBJ whole genome shotgun (WGS) entry which is preliminary data.</text>
</comment>
<dbReference type="Proteomes" id="UP000005038">
    <property type="component" value="Unassembled WGS sequence"/>
</dbReference>
<gene>
    <name evidence="2" type="ORF">GOOTI_007_00010</name>
</gene>
<organism evidence="2 3">
    <name type="scientific">Gordonia otitidis (strain DSM 44809 / CCUG 52243 / JCM 12355 / NBRC 100426 / IFM 10032)</name>
    <dbReference type="NCBI Taxonomy" id="1108044"/>
    <lineage>
        <taxon>Bacteria</taxon>
        <taxon>Bacillati</taxon>
        <taxon>Actinomycetota</taxon>
        <taxon>Actinomycetes</taxon>
        <taxon>Mycobacteriales</taxon>
        <taxon>Gordoniaceae</taxon>
        <taxon>Gordonia</taxon>
    </lineage>
</organism>
<dbReference type="SUPFAM" id="SSF54001">
    <property type="entry name" value="Cysteine proteinases"/>
    <property type="match status" value="1"/>
</dbReference>
<proteinExistence type="inferred from homology"/>
<dbReference type="EMBL" id="BAFB01000007">
    <property type="protein sequence ID" value="GAB32441.1"/>
    <property type="molecule type" value="Genomic_DNA"/>
</dbReference>
<name>H5TG33_GORO1</name>
<sequence>GFGLPLGHMAVAIGTGHRVHLVDVGFGGDMVTAEIDLDDPRTWDVRSAGGGYVLDGAVRPLHEFAAMARWHSTDPASRFTGSVICTRDDGERRHTLTARPGERGYRLVTTGSDGTRVTEPVTMNESVALLRNVFGIHLDHPVAARDTGAHVNRHDVGNGRPR</sequence>
<dbReference type="InterPro" id="IPR001447">
    <property type="entry name" value="Arylamine_N-AcTrfase"/>
</dbReference>
<reference evidence="2" key="1">
    <citation type="submission" date="2012-02" db="EMBL/GenBank/DDBJ databases">
        <title>Whole genome shotgun sequence of Gordonia otitidis NBRC 100426.</title>
        <authorList>
            <person name="Yoshida I."/>
            <person name="Hosoyama A."/>
            <person name="Tsuchikane K."/>
            <person name="Katsumata H."/>
            <person name="Yamazaki S."/>
            <person name="Fujita N."/>
        </authorList>
    </citation>
    <scope>NUCLEOTIDE SEQUENCE [LARGE SCALE GENOMIC DNA]</scope>
    <source>
        <strain evidence="2">NBRC 100426</strain>
    </source>
</reference>
<dbReference type="InterPro" id="IPR038765">
    <property type="entry name" value="Papain-like_cys_pep_sf"/>
</dbReference>
<keyword evidence="3" id="KW-1185">Reference proteome</keyword>
<dbReference type="Pfam" id="PF00797">
    <property type="entry name" value="Acetyltransf_2"/>
    <property type="match status" value="1"/>
</dbReference>
<dbReference type="RefSeq" id="WP_007236709.1">
    <property type="nucleotide sequence ID" value="NZ_BAFB01000007.1"/>
</dbReference>
<accession>H5TG33</accession>
<dbReference type="Gene3D" id="3.30.2140.20">
    <property type="match status" value="1"/>
</dbReference>